<evidence type="ECO:0000313" key="1">
    <source>
        <dbReference type="EMBL" id="XDG31001.1"/>
    </source>
</evidence>
<organism evidence="1">
    <name type="scientific">Vibrio phage P018-4</name>
    <dbReference type="NCBI Taxonomy" id="3229728"/>
    <lineage>
        <taxon>Viruses</taxon>
        <taxon>Duplodnaviria</taxon>
        <taxon>Heunggongvirae</taxon>
        <taxon>Uroviricota</taxon>
        <taxon>Caudoviricetes</taxon>
    </lineage>
</organism>
<dbReference type="EMBL" id="PP934186">
    <property type="protein sequence ID" value="XDG31001.1"/>
    <property type="molecule type" value="Genomic_DNA"/>
</dbReference>
<proteinExistence type="predicted"/>
<protein>
    <submittedName>
        <fullName evidence="1">Uncharacterized protein</fullName>
    </submittedName>
</protein>
<accession>A0AB39AJW4</accession>
<name>A0AB39AJW4_9CAUD</name>
<reference evidence="1" key="1">
    <citation type="submission" date="2024-06" db="EMBL/GenBank/DDBJ databases">
        <authorList>
            <person name="Yang R."/>
        </authorList>
    </citation>
    <scope>NUCLEOTIDE SEQUENCE</scope>
</reference>
<sequence>MSELDKWESLDLYDLPKFEKWMCVSPKGPPYEEVRTGCGIIVDVETIPEKRQGLYDSKENKLYTVMTDFGNTFKLTLEELESTYVATRKESAPKGRFKRQQELLKTAWDKWFDGV</sequence>